<reference evidence="4 5" key="1">
    <citation type="journal article" date="2019" name="Syst. Appl. Microbiol.">
        <title>Polyphasic characterization of two novel Lactobacillus spp. isolated from blown salami packages: Description of Lactobacillus halodurans sp. nov. and Lactobacillus salsicarnum sp. nov.</title>
        <authorList>
            <person name="Schuster J.A."/>
            <person name="Klingl A."/>
            <person name="Vogel R.F."/>
            <person name="Ehrmann M.A."/>
        </authorList>
    </citation>
    <scope>NUCLEOTIDE SEQUENCE [LARGE SCALE GENOMIC DNA]</scope>
    <source>
        <strain evidence="4 5">TMW 1.2118</strain>
    </source>
</reference>
<dbReference type="AlphaFoldDB" id="A0A5P0ZFZ7"/>
<feature type="chain" id="PRO_5024388160" description="Alpha/beta hydrolase" evidence="3">
    <location>
        <begin position="25"/>
        <end position="327"/>
    </location>
</feature>
<protein>
    <recommendedName>
        <fullName evidence="6">Alpha/beta hydrolase</fullName>
    </recommendedName>
</protein>
<feature type="region of interest" description="Disordered" evidence="2">
    <location>
        <begin position="23"/>
        <end position="53"/>
    </location>
</feature>
<feature type="compositionally biased region" description="Low complexity" evidence="2">
    <location>
        <begin position="24"/>
        <end position="38"/>
    </location>
</feature>
<proteinExistence type="predicted"/>
<dbReference type="PROSITE" id="PS51257">
    <property type="entry name" value="PROKAR_LIPOPROTEIN"/>
    <property type="match status" value="1"/>
</dbReference>
<dbReference type="Proteomes" id="UP000380386">
    <property type="component" value="Unassembled WGS sequence"/>
</dbReference>
<dbReference type="InterPro" id="IPR000801">
    <property type="entry name" value="Esterase-like"/>
</dbReference>
<dbReference type="Pfam" id="PF00756">
    <property type="entry name" value="Esterase"/>
    <property type="match status" value="1"/>
</dbReference>
<dbReference type="SUPFAM" id="SSF53474">
    <property type="entry name" value="alpha/beta-Hydrolases"/>
    <property type="match status" value="1"/>
</dbReference>
<dbReference type="InterPro" id="IPR050955">
    <property type="entry name" value="Plant_Biomass_Hydrol_Est"/>
</dbReference>
<evidence type="ECO:0000256" key="2">
    <source>
        <dbReference type="SAM" id="MobiDB-lite"/>
    </source>
</evidence>
<accession>A0A5P0ZFZ7</accession>
<evidence type="ECO:0000256" key="3">
    <source>
        <dbReference type="SAM" id="SignalP"/>
    </source>
</evidence>
<name>A0A5P0ZFZ7_9LACO</name>
<dbReference type="InterPro" id="IPR029058">
    <property type="entry name" value="AB_hydrolase_fold"/>
</dbReference>
<feature type="signal peptide" evidence="3">
    <location>
        <begin position="1"/>
        <end position="24"/>
    </location>
</feature>
<sequence length="327" mass="36104">MKHKKTLLLVVLLAFLTVIGTACSSSSSDSSSKSSTSFKKTDTNDSKKDPSLSKVTSEVESKFKQYSYKDKKTGVTLRYNLYVPKNYSKDKSYPMLTFIPDDSVTGQSTKTGITQGYGGSIWATNSEQKKHASFVLIPVFDSSTVSGGMGEFGSKVVKKNVNTYLDLLDHLESKYSINKDRLYGSGQSMGGMTMFYLNATHPNLFAATLYTSSQWDVSQLQKLKNQKFFYIAAGGDSNASTGQKNVKKMLKKDGKKYTSVTLDATASAKTKNTAVNKLIDKNKNANFITWKSGSVLKDSTKGMEHMASFDYGYTTPAVRDWLFNQSK</sequence>
<evidence type="ECO:0000313" key="4">
    <source>
        <dbReference type="EMBL" id="MQS51929.1"/>
    </source>
</evidence>
<dbReference type="PANTHER" id="PTHR43037">
    <property type="entry name" value="UNNAMED PRODUCT-RELATED"/>
    <property type="match status" value="1"/>
</dbReference>
<keyword evidence="1 3" id="KW-0732">Signal</keyword>
<comment type="caution">
    <text evidence="4">The sequence shown here is derived from an EMBL/GenBank/DDBJ whole genome shotgun (WGS) entry which is preliminary data.</text>
</comment>
<evidence type="ECO:0008006" key="6">
    <source>
        <dbReference type="Google" id="ProtNLM"/>
    </source>
</evidence>
<evidence type="ECO:0000313" key="5">
    <source>
        <dbReference type="Proteomes" id="UP000380386"/>
    </source>
</evidence>
<organism evidence="4 5">
    <name type="scientific">Companilactobacillus mishanensis</name>
    <dbReference type="NCBI Taxonomy" id="2486008"/>
    <lineage>
        <taxon>Bacteria</taxon>
        <taxon>Bacillati</taxon>
        <taxon>Bacillota</taxon>
        <taxon>Bacilli</taxon>
        <taxon>Lactobacillales</taxon>
        <taxon>Lactobacillaceae</taxon>
        <taxon>Companilactobacillus</taxon>
    </lineage>
</organism>
<dbReference type="Gene3D" id="3.40.50.1820">
    <property type="entry name" value="alpha/beta hydrolase"/>
    <property type="match status" value="1"/>
</dbReference>
<gene>
    <name evidence="4" type="ORF">FHL02_02720</name>
</gene>
<dbReference type="OrthoDB" id="9795555at2"/>
<evidence type="ECO:0000256" key="1">
    <source>
        <dbReference type="ARBA" id="ARBA00022729"/>
    </source>
</evidence>
<feature type="compositionally biased region" description="Basic and acidic residues" evidence="2">
    <location>
        <begin position="39"/>
        <end position="53"/>
    </location>
</feature>
<dbReference type="PANTHER" id="PTHR43037:SF1">
    <property type="entry name" value="BLL1128 PROTEIN"/>
    <property type="match status" value="1"/>
</dbReference>
<dbReference type="EMBL" id="VDFM01000002">
    <property type="protein sequence ID" value="MQS51929.1"/>
    <property type="molecule type" value="Genomic_DNA"/>
</dbReference>
<dbReference type="RefSeq" id="WP_153382141.1">
    <property type="nucleotide sequence ID" value="NZ_VDFM01000002.1"/>
</dbReference>